<evidence type="ECO:0000256" key="1">
    <source>
        <dbReference type="ARBA" id="ARBA00004323"/>
    </source>
</evidence>
<feature type="compositionally biased region" description="Basic and acidic residues" evidence="13">
    <location>
        <begin position="134"/>
        <end position="144"/>
    </location>
</feature>
<dbReference type="Pfam" id="PF00852">
    <property type="entry name" value="Glyco_transf_10"/>
    <property type="match status" value="1"/>
</dbReference>
<comment type="similarity">
    <text evidence="3 12">Belongs to the glycosyltransferase 10 family.</text>
</comment>
<keyword evidence="10" id="KW-0472">Membrane</keyword>
<evidence type="ECO:0000256" key="5">
    <source>
        <dbReference type="ARBA" id="ARBA00022679"/>
    </source>
</evidence>
<dbReference type="GO" id="GO:0032580">
    <property type="term" value="C:Golgi cisterna membrane"/>
    <property type="evidence" value="ECO:0007669"/>
    <property type="project" value="UniProtKB-SubCell"/>
</dbReference>
<name>A0AAV4K058_9GAST</name>
<keyword evidence="4 12" id="KW-0328">Glycosyltransferase</keyword>
<evidence type="ECO:0000259" key="14">
    <source>
        <dbReference type="Pfam" id="PF00852"/>
    </source>
</evidence>
<evidence type="ECO:0000313" key="17">
    <source>
        <dbReference type="Proteomes" id="UP000762676"/>
    </source>
</evidence>
<dbReference type="GO" id="GO:0000139">
    <property type="term" value="C:Golgi membrane"/>
    <property type="evidence" value="ECO:0007669"/>
    <property type="project" value="UniProtKB-SubCell"/>
</dbReference>
<dbReference type="Proteomes" id="UP000762676">
    <property type="component" value="Unassembled WGS sequence"/>
</dbReference>
<keyword evidence="8" id="KW-1133">Transmembrane helix</keyword>
<keyword evidence="6 12" id="KW-0812">Transmembrane</keyword>
<evidence type="ECO:0000256" key="9">
    <source>
        <dbReference type="ARBA" id="ARBA00023034"/>
    </source>
</evidence>
<evidence type="ECO:0000256" key="7">
    <source>
        <dbReference type="ARBA" id="ARBA00022968"/>
    </source>
</evidence>
<feature type="domain" description="Fucosyltransferase C-terminal" evidence="14">
    <location>
        <begin position="536"/>
        <end position="728"/>
    </location>
</feature>
<keyword evidence="17" id="KW-1185">Reference proteome</keyword>
<dbReference type="InterPro" id="IPR055270">
    <property type="entry name" value="Glyco_tran_10_C"/>
</dbReference>
<reference evidence="16 17" key="1">
    <citation type="journal article" date="2021" name="Elife">
        <title>Chloroplast acquisition without the gene transfer in kleptoplastic sea slugs, Plakobranchus ocellatus.</title>
        <authorList>
            <person name="Maeda T."/>
            <person name="Takahashi S."/>
            <person name="Yoshida T."/>
            <person name="Shimamura S."/>
            <person name="Takaki Y."/>
            <person name="Nagai Y."/>
            <person name="Toyoda A."/>
            <person name="Suzuki Y."/>
            <person name="Arimoto A."/>
            <person name="Ishii H."/>
            <person name="Satoh N."/>
            <person name="Nishiyama T."/>
            <person name="Hasebe M."/>
            <person name="Maruyama T."/>
            <person name="Minagawa J."/>
            <person name="Obokata J."/>
            <person name="Shigenobu S."/>
        </authorList>
    </citation>
    <scope>NUCLEOTIDE SEQUENCE [LARGE SCALE GENOMIC DNA]</scope>
</reference>
<evidence type="ECO:0000256" key="2">
    <source>
        <dbReference type="ARBA" id="ARBA00004922"/>
    </source>
</evidence>
<evidence type="ECO:0000256" key="8">
    <source>
        <dbReference type="ARBA" id="ARBA00022989"/>
    </source>
</evidence>
<keyword evidence="7" id="KW-0735">Signal-anchor</keyword>
<dbReference type="EC" id="2.4.1.-" evidence="12"/>
<comment type="subcellular location">
    <subcellularLocation>
        <location evidence="1">Golgi apparatus membrane</location>
        <topology evidence="1">Single-pass type II membrane protein</topology>
    </subcellularLocation>
    <subcellularLocation>
        <location evidence="12">Golgi apparatus</location>
        <location evidence="12">Golgi stack membrane</location>
        <topology evidence="12">Single-pass type II membrane protein</topology>
    </subcellularLocation>
</comment>
<accession>A0AAV4K058</accession>
<evidence type="ECO:0000259" key="15">
    <source>
        <dbReference type="Pfam" id="PF17039"/>
    </source>
</evidence>
<dbReference type="GO" id="GO:0008417">
    <property type="term" value="F:fucosyltransferase activity"/>
    <property type="evidence" value="ECO:0007669"/>
    <property type="project" value="InterPro"/>
</dbReference>
<keyword evidence="9 12" id="KW-0333">Golgi apparatus</keyword>
<dbReference type="SUPFAM" id="SSF53756">
    <property type="entry name" value="UDP-Glycosyltransferase/glycogen phosphorylase"/>
    <property type="match status" value="1"/>
</dbReference>
<dbReference type="InterPro" id="IPR031481">
    <property type="entry name" value="Glyco_tran_10_N"/>
</dbReference>
<gene>
    <name evidence="16" type="ORF">ElyMa_005323100</name>
</gene>
<evidence type="ECO:0000256" key="12">
    <source>
        <dbReference type="RuleBase" id="RU003832"/>
    </source>
</evidence>
<dbReference type="Pfam" id="PF17039">
    <property type="entry name" value="Glyco_tran_10_N"/>
    <property type="match status" value="1"/>
</dbReference>
<evidence type="ECO:0000256" key="3">
    <source>
        <dbReference type="ARBA" id="ARBA00008919"/>
    </source>
</evidence>
<evidence type="ECO:0000256" key="6">
    <source>
        <dbReference type="ARBA" id="ARBA00022692"/>
    </source>
</evidence>
<evidence type="ECO:0000256" key="10">
    <source>
        <dbReference type="ARBA" id="ARBA00023136"/>
    </source>
</evidence>
<evidence type="ECO:0000313" key="16">
    <source>
        <dbReference type="EMBL" id="GFS27976.1"/>
    </source>
</evidence>
<dbReference type="AlphaFoldDB" id="A0AAV4K058"/>
<dbReference type="PANTHER" id="PTHR48438:SF1">
    <property type="entry name" value="ALPHA-(1,3)-FUCOSYLTRANSFERASE C-RELATED"/>
    <property type="match status" value="1"/>
</dbReference>
<dbReference type="InterPro" id="IPR001503">
    <property type="entry name" value="Glyco_trans_10"/>
</dbReference>
<keyword evidence="5 12" id="KW-0808">Transferase</keyword>
<feature type="domain" description="Fucosyltransferase N-terminal" evidence="15">
    <location>
        <begin position="407"/>
        <end position="517"/>
    </location>
</feature>
<protein>
    <recommendedName>
        <fullName evidence="12">Fucosyltransferase</fullName>
        <ecNumber evidence="12">2.4.1.-</ecNumber>
    </recommendedName>
</protein>
<keyword evidence="11" id="KW-0325">Glycoprotein</keyword>
<dbReference type="FunFam" id="3.40.50.11660:FF:000002">
    <property type="entry name" value="Alpha-(1,3)-fucosyltransferase"/>
    <property type="match status" value="1"/>
</dbReference>
<dbReference type="InterPro" id="IPR038577">
    <property type="entry name" value="GT10-like_C_sf"/>
</dbReference>
<evidence type="ECO:0000256" key="11">
    <source>
        <dbReference type="ARBA" id="ARBA00023180"/>
    </source>
</evidence>
<evidence type="ECO:0000256" key="4">
    <source>
        <dbReference type="ARBA" id="ARBA00022676"/>
    </source>
</evidence>
<proteinExistence type="inferred from homology"/>
<evidence type="ECO:0000256" key="13">
    <source>
        <dbReference type="SAM" id="MobiDB-lite"/>
    </source>
</evidence>
<sequence length="740" mass="84017">MKMTWRTRSLFLLVVAISSLTTFLMLQDFKEAAERSQLLSSGRAIRVRSVSILGSPPDESLWQQSSVQKFVIFGVGKDDKKYGVPKPENSDNNKNNKFFLTVNNDGNNDNHIDLEKDVENFVSNSDPRYFGSNDNRDKNNEPQRESILSEGVKAVGNQFTVDGDEARNRSPPDLNSPMAQVAPNDKVLSNTLEAVVNKDAPVPPNNFAVAGNKDAPVPPVVPAAVETKDAPVPPVVPAAADNKDAPVPPIVPAAADNKDAPVPPVVPAAVESKAIGDNSDTKTLTAPIAAQNTPGEDVCKLLLERQSEHLSPLTTINRRIMVAKPPLTRQQISEVYRLGCGLTPDRAPDGQATWREGGMVYIPKNITGEKRFGSVTVYNADFEPHVPWNHSLFFEGRDHPPIPEKDKKIILTRLAGWDDVDTPQQLRACPDLPCLLTTDWKKYFRTASAVTFNGQLVRGRAPRRAHPDQVFIMYFYEPLTRPWPAYNHLKNPNNGWMPIFNWTMSYHITSDILATYGMVRKRPTPISFKNYTEIVTRKTKKVAWFVSHCHTEGKRENYVGELKKFIPVDIYGACGPLKCRKEVDTTCFSQVGRDYKFYFAFENSMCEDYTTEKLYRIFKSDAIIVSRGNSFNFRSLPEGTYIDASDFASPRDLADRLLYLDSHDEEYMALLRRKDEFFASYQDYPHYVGKYRQLWVKYTWEYIPLCEVCQRIWNLDKYRKSYPNILDWLNERKCKNPTDL</sequence>
<comment type="caution">
    <text evidence="16">The sequence shown here is derived from an EMBL/GenBank/DDBJ whole genome shotgun (WGS) entry which is preliminary data.</text>
</comment>
<dbReference type="Gene3D" id="3.40.50.11660">
    <property type="entry name" value="Glycosyl transferase family 10, C-terminal domain"/>
    <property type="match status" value="1"/>
</dbReference>
<comment type="pathway">
    <text evidence="2">Protein modification; protein glycosylation.</text>
</comment>
<dbReference type="PANTHER" id="PTHR48438">
    <property type="entry name" value="ALPHA-(1,3)-FUCOSYLTRANSFERASE C-RELATED"/>
    <property type="match status" value="1"/>
</dbReference>
<feature type="region of interest" description="Disordered" evidence="13">
    <location>
        <begin position="123"/>
        <end position="146"/>
    </location>
</feature>
<organism evidence="16 17">
    <name type="scientific">Elysia marginata</name>
    <dbReference type="NCBI Taxonomy" id="1093978"/>
    <lineage>
        <taxon>Eukaryota</taxon>
        <taxon>Metazoa</taxon>
        <taxon>Spiralia</taxon>
        <taxon>Lophotrochozoa</taxon>
        <taxon>Mollusca</taxon>
        <taxon>Gastropoda</taxon>
        <taxon>Heterobranchia</taxon>
        <taxon>Euthyneura</taxon>
        <taxon>Panpulmonata</taxon>
        <taxon>Sacoglossa</taxon>
        <taxon>Placobranchoidea</taxon>
        <taxon>Plakobranchidae</taxon>
        <taxon>Elysia</taxon>
    </lineage>
</organism>
<dbReference type="EMBL" id="BMAT01010593">
    <property type="protein sequence ID" value="GFS27976.1"/>
    <property type="molecule type" value="Genomic_DNA"/>
</dbReference>